<dbReference type="GO" id="GO:0046872">
    <property type="term" value="F:metal ion binding"/>
    <property type="evidence" value="ECO:0007669"/>
    <property type="project" value="UniProtKB-KW"/>
</dbReference>
<keyword evidence="1" id="KW-1003">Cell membrane</keyword>
<evidence type="ECO:0000256" key="6">
    <source>
        <dbReference type="ARBA" id="ARBA00023211"/>
    </source>
</evidence>
<dbReference type="SUPFAM" id="SSF56300">
    <property type="entry name" value="Metallo-dependent phosphatases"/>
    <property type="match status" value="1"/>
</dbReference>
<dbReference type="GO" id="GO:0016020">
    <property type="term" value="C:membrane"/>
    <property type="evidence" value="ECO:0007669"/>
    <property type="project" value="GOC"/>
</dbReference>
<dbReference type="InterPro" id="IPR029052">
    <property type="entry name" value="Metallo-depent_PP-like"/>
</dbReference>
<evidence type="ECO:0000256" key="2">
    <source>
        <dbReference type="ARBA" id="ARBA00022519"/>
    </source>
</evidence>
<dbReference type="CDD" id="cd07398">
    <property type="entry name" value="MPP_YbbF-LpxH"/>
    <property type="match status" value="1"/>
</dbReference>
<comment type="caution">
    <text evidence="8">The sequence shown here is derived from an EMBL/GenBank/DDBJ whole genome shotgun (WGS) entry which is preliminary data.</text>
</comment>
<dbReference type="EMBL" id="BART01008441">
    <property type="protein sequence ID" value="GAG54182.1"/>
    <property type="molecule type" value="Genomic_DNA"/>
</dbReference>
<dbReference type="PANTHER" id="PTHR34990">
    <property type="entry name" value="UDP-2,3-DIACYLGLUCOSAMINE HYDROLASE-RELATED"/>
    <property type="match status" value="1"/>
</dbReference>
<keyword evidence="5" id="KW-0472">Membrane</keyword>
<dbReference type="Gene3D" id="3.60.21.10">
    <property type="match status" value="1"/>
</dbReference>
<dbReference type="AlphaFoldDB" id="X0Z6Y5"/>
<dbReference type="InterPro" id="IPR043461">
    <property type="entry name" value="LpxH-like"/>
</dbReference>
<keyword evidence="4" id="KW-0378">Hydrolase</keyword>
<dbReference type="GO" id="GO:0009245">
    <property type="term" value="P:lipid A biosynthetic process"/>
    <property type="evidence" value="ECO:0007669"/>
    <property type="project" value="TreeGrafter"/>
</dbReference>
<reference evidence="8" key="1">
    <citation type="journal article" date="2014" name="Front. Microbiol.">
        <title>High frequency of phylogenetically diverse reductive dehalogenase-homologous genes in deep subseafloor sedimentary metagenomes.</title>
        <authorList>
            <person name="Kawai M."/>
            <person name="Futagami T."/>
            <person name="Toyoda A."/>
            <person name="Takaki Y."/>
            <person name="Nishi S."/>
            <person name="Hori S."/>
            <person name="Arai W."/>
            <person name="Tsubouchi T."/>
            <person name="Morono Y."/>
            <person name="Uchiyama I."/>
            <person name="Ito T."/>
            <person name="Fujiyama A."/>
            <person name="Inagaki F."/>
            <person name="Takami H."/>
        </authorList>
    </citation>
    <scope>NUCLEOTIDE SEQUENCE</scope>
    <source>
        <strain evidence="8">Expedition CK06-06</strain>
    </source>
</reference>
<keyword evidence="3" id="KW-0479">Metal-binding</keyword>
<dbReference type="GO" id="GO:0008758">
    <property type="term" value="F:UDP-2,3-diacylglucosamine hydrolase activity"/>
    <property type="evidence" value="ECO:0007669"/>
    <property type="project" value="TreeGrafter"/>
</dbReference>
<name>X0Z6Y5_9ZZZZ</name>
<dbReference type="InterPro" id="IPR004843">
    <property type="entry name" value="Calcineurin-like_PHP"/>
</dbReference>
<evidence type="ECO:0000259" key="7">
    <source>
        <dbReference type="Pfam" id="PF00149"/>
    </source>
</evidence>
<accession>X0Z6Y5</accession>
<gene>
    <name evidence="8" type="ORF">S01H4_18987</name>
</gene>
<evidence type="ECO:0000256" key="4">
    <source>
        <dbReference type="ARBA" id="ARBA00022801"/>
    </source>
</evidence>
<evidence type="ECO:0000313" key="8">
    <source>
        <dbReference type="EMBL" id="GAG54182.1"/>
    </source>
</evidence>
<sequence>MKDIIYCIADAHLGIGEEEEERKKERNLIAFLDKVKKERADLIIAGDLFDFYFEYNSVIPRKYFDILAKLKEIIRAGVGVWFVPGNHDFWVGPFFEKDIGVRIFRKSMKFKFFNKKIFLAHGDGLGRFDLGHLLLQLLLRQPLNIFLFSLLHPNLAYALGRWVSKMSRQKSSTRNFILKGHPLKNFARNMWEKGYDTVILGHIHYPHVEKRMGKFLQ</sequence>
<evidence type="ECO:0000256" key="5">
    <source>
        <dbReference type="ARBA" id="ARBA00023136"/>
    </source>
</evidence>
<feature type="domain" description="Calcineurin-like phosphoesterase" evidence="7">
    <location>
        <begin position="5"/>
        <end position="206"/>
    </location>
</feature>
<organism evidence="8">
    <name type="scientific">marine sediment metagenome</name>
    <dbReference type="NCBI Taxonomy" id="412755"/>
    <lineage>
        <taxon>unclassified sequences</taxon>
        <taxon>metagenomes</taxon>
        <taxon>ecological metagenomes</taxon>
    </lineage>
</organism>
<dbReference type="Pfam" id="PF00149">
    <property type="entry name" value="Metallophos"/>
    <property type="match status" value="1"/>
</dbReference>
<evidence type="ECO:0000256" key="1">
    <source>
        <dbReference type="ARBA" id="ARBA00022475"/>
    </source>
</evidence>
<keyword evidence="2" id="KW-0997">Cell inner membrane</keyword>
<evidence type="ECO:0000256" key="3">
    <source>
        <dbReference type="ARBA" id="ARBA00022723"/>
    </source>
</evidence>
<keyword evidence="6" id="KW-0464">Manganese</keyword>
<proteinExistence type="predicted"/>
<protein>
    <recommendedName>
        <fullName evidence="7">Calcineurin-like phosphoesterase domain-containing protein</fullName>
    </recommendedName>
</protein>
<dbReference type="PANTHER" id="PTHR34990:SF1">
    <property type="entry name" value="UDP-2,3-DIACYLGLUCOSAMINE HYDROLASE"/>
    <property type="match status" value="1"/>
</dbReference>